<dbReference type="EMBL" id="CP025958">
    <property type="protein sequence ID" value="AWM36418.1"/>
    <property type="molecule type" value="Genomic_DNA"/>
</dbReference>
<evidence type="ECO:0000256" key="1">
    <source>
        <dbReference type="ARBA" id="ARBA00022617"/>
    </source>
</evidence>
<dbReference type="InterPro" id="IPR011429">
    <property type="entry name" value="Cyt_c_Planctomycete-type"/>
</dbReference>
<dbReference type="RefSeq" id="WP_010049502.1">
    <property type="nucleotide sequence ID" value="NZ_CP025958.1"/>
</dbReference>
<evidence type="ECO:0000256" key="3">
    <source>
        <dbReference type="ARBA" id="ARBA00023004"/>
    </source>
</evidence>
<dbReference type="InterPro" id="IPR036909">
    <property type="entry name" value="Cyt_c-like_dom_sf"/>
</dbReference>
<dbReference type="InterPro" id="IPR011444">
    <property type="entry name" value="DUF1549"/>
</dbReference>
<dbReference type="PANTHER" id="PTHR35889">
    <property type="entry name" value="CYCLOINULO-OLIGOSACCHARIDE FRUCTANOTRANSFERASE-RELATED"/>
    <property type="match status" value="1"/>
</dbReference>
<accession>A0A2Z3GT21</accession>
<dbReference type="OrthoDB" id="127107at2"/>
<dbReference type="Proteomes" id="UP000245802">
    <property type="component" value="Chromosome"/>
</dbReference>
<evidence type="ECO:0000256" key="5">
    <source>
        <dbReference type="SAM" id="SignalP"/>
    </source>
</evidence>
<dbReference type="Pfam" id="PF07583">
    <property type="entry name" value="PSCyt2"/>
    <property type="match status" value="1"/>
</dbReference>
<dbReference type="PANTHER" id="PTHR35889:SF3">
    <property type="entry name" value="F-BOX DOMAIN-CONTAINING PROTEIN"/>
    <property type="match status" value="1"/>
</dbReference>
<keyword evidence="8" id="KW-1185">Reference proteome</keyword>
<dbReference type="GO" id="GO:0020037">
    <property type="term" value="F:heme binding"/>
    <property type="evidence" value="ECO:0007669"/>
    <property type="project" value="InterPro"/>
</dbReference>
<gene>
    <name evidence="7" type="ORF">C1280_04870</name>
</gene>
<dbReference type="InterPro" id="IPR022655">
    <property type="entry name" value="DUF1553"/>
</dbReference>
<dbReference type="GO" id="GO:0046872">
    <property type="term" value="F:metal ion binding"/>
    <property type="evidence" value="ECO:0007669"/>
    <property type="project" value="UniProtKB-KW"/>
</dbReference>
<keyword evidence="3 4" id="KW-0408">Iron</keyword>
<feature type="domain" description="Cytochrome c" evidence="6">
    <location>
        <begin position="10"/>
        <end position="122"/>
    </location>
</feature>
<feature type="chain" id="PRO_5016243445" evidence="5">
    <location>
        <begin position="27"/>
        <end position="799"/>
    </location>
</feature>
<reference evidence="7 8" key="1">
    <citation type="submission" date="2018-01" db="EMBL/GenBank/DDBJ databases">
        <title>G. obscuriglobus.</title>
        <authorList>
            <person name="Franke J."/>
            <person name="Blomberg W."/>
            <person name="Selmecki A."/>
        </authorList>
    </citation>
    <scope>NUCLEOTIDE SEQUENCE [LARGE SCALE GENOMIC DNA]</scope>
    <source>
        <strain evidence="7 8">DSM 5831</strain>
    </source>
</reference>
<evidence type="ECO:0000313" key="8">
    <source>
        <dbReference type="Proteomes" id="UP000245802"/>
    </source>
</evidence>
<organism evidence="7 8">
    <name type="scientific">Gemmata obscuriglobus</name>
    <dbReference type="NCBI Taxonomy" id="114"/>
    <lineage>
        <taxon>Bacteria</taxon>
        <taxon>Pseudomonadati</taxon>
        <taxon>Planctomycetota</taxon>
        <taxon>Planctomycetia</taxon>
        <taxon>Gemmatales</taxon>
        <taxon>Gemmataceae</taxon>
        <taxon>Gemmata</taxon>
    </lineage>
</organism>
<evidence type="ECO:0000313" key="7">
    <source>
        <dbReference type="EMBL" id="AWM36418.1"/>
    </source>
</evidence>
<dbReference type="Pfam" id="PF07587">
    <property type="entry name" value="PSD1"/>
    <property type="match status" value="1"/>
</dbReference>
<dbReference type="Pfam" id="PF07635">
    <property type="entry name" value="PSCyt1"/>
    <property type="match status" value="1"/>
</dbReference>
<protein>
    <submittedName>
        <fullName evidence="7">DUF1549 domain-containing protein</fullName>
    </submittedName>
</protein>
<proteinExistence type="predicted"/>
<keyword evidence="2 4" id="KW-0479">Metal-binding</keyword>
<feature type="signal peptide" evidence="5">
    <location>
        <begin position="1"/>
        <end position="26"/>
    </location>
</feature>
<keyword evidence="5" id="KW-0732">Signal</keyword>
<dbReference type="InterPro" id="IPR009056">
    <property type="entry name" value="Cyt_c-like_dom"/>
</dbReference>
<dbReference type="SUPFAM" id="SSF46626">
    <property type="entry name" value="Cytochrome c"/>
    <property type="match status" value="1"/>
</dbReference>
<name>A0A2Z3GT21_9BACT</name>
<dbReference type="PROSITE" id="PS51007">
    <property type="entry name" value="CYTC"/>
    <property type="match status" value="1"/>
</dbReference>
<keyword evidence="1 4" id="KW-0349">Heme</keyword>
<sequence>MHTASTSAAALLVWGGLLFAPAAAGAAPPDDSAHFEKKVRPVLVERCVSCHGPEKQKGGLRVDSRAALLQGGDSGPSLVPGKPNESLLTRVLAHDGELKMPPKNKLPAPEIAALKEWVQAGAPWPDSPSAPAAPAKGGERVITAEEKAFWAFQPVERPAAPPVRNPKVEIRNDIDRFLLARLEREGLSFAPPTDKRTLLRRITFDLTGLPPTAAEIDAFLADGAPDAYEKVVDRLLASPAYGEKWGRRWLDVARYADSNGMDENLAYVNAWRYRDYVIRSVNADKPYDQFVKEQIAGDLMPGGSETERADRLTATGFLVIGPKMLAEDDPMKMRMDILDEQLDTLGQAFMGLTLGCARCHDHKFDPITAADYYALGGMFYSTKTMKNHTVVAAWNERSLASPEATALLTEHERTVAAARAQLAGAQKGGFTAVGGFAGPALVRQFRAKVAAAEKAKPAVPEAMAVEDAKGENLRVHLRGNHTTLGAEVPRRFPRVLGGDKALDLGAARSGRLELAEWLARPEHPLTARVMVNRIWAGHFGAGLVRSTDNFGRLGDRPTHPELLDWLASEFTGAKWSVKHLHRLIVTSTAYRMSTRPDPAVAVKDPDNKLLSHFSRRRLDAEEVRDGMLAAAGLLDRTAGGSLLKANPRQYINSTAPGAYNGFAQPRRSVYLPVIRSGVYDVLQTLDFPDPSVPSGQRVATTIPTQALFMLNGALADQTAEALAKAALAVSGDDAARVREAYQRVYGRAPTTAEVEKVLAYLQKSLEAADAKLAPDARTLRAWRGLCRVLLASNEFVFVE</sequence>
<dbReference type="AlphaFoldDB" id="A0A2Z3GT21"/>
<evidence type="ECO:0000259" key="6">
    <source>
        <dbReference type="PROSITE" id="PS51007"/>
    </source>
</evidence>
<dbReference type="KEGG" id="gog:C1280_04870"/>
<evidence type="ECO:0000256" key="4">
    <source>
        <dbReference type="PROSITE-ProRule" id="PRU00433"/>
    </source>
</evidence>
<dbReference type="GO" id="GO:0009055">
    <property type="term" value="F:electron transfer activity"/>
    <property type="evidence" value="ECO:0007669"/>
    <property type="project" value="InterPro"/>
</dbReference>
<evidence type="ECO:0000256" key="2">
    <source>
        <dbReference type="ARBA" id="ARBA00022723"/>
    </source>
</evidence>